<dbReference type="InterPro" id="IPR036291">
    <property type="entry name" value="NAD(P)-bd_dom_sf"/>
</dbReference>
<comment type="caution">
    <text evidence="9">The sequence shown here is derived from an EMBL/GenBank/DDBJ whole genome shotgun (WGS) entry which is preliminary data.</text>
</comment>
<dbReference type="Gene3D" id="3.40.50.720">
    <property type="entry name" value="NAD(P)-binding Rossmann-like Domain"/>
    <property type="match status" value="2"/>
</dbReference>
<evidence type="ECO:0000256" key="1">
    <source>
        <dbReference type="ARBA" id="ARBA00004781"/>
    </source>
</evidence>
<evidence type="ECO:0000256" key="6">
    <source>
        <dbReference type="RuleBase" id="RU364082"/>
    </source>
</evidence>
<sequence length="370" mass="41911">MKILVTGSTGFIGSALVKNILKNTGHTVINIVLQTIKILYYRSCLILGGSYFREGLDTQMTQAYTKNGATVLAYPVKNSGRYDAITLNSEKKTIFIEKKPVNTSSKLGITGHNQLTNTHKKYRPSYLVNVYAYTNAGKAELNNSLVTLRNSTALENLTPACKKIVITLLHTSTEYVFSRDQSTPYNPNDTCNPINIYGKSKFIDNKPTLKTKPCSFITKTSWVFSEFKNNFVKIILKLANEKNSISVVDDQIGRPTYASSNLAKFILNFTINYKTIDIKNNIIHFANSENCCWFNFSQKVIEYGHKLKLIHNIPSLQQTKTHHLNLKAQHPPYCVLNIANTEKVLNIKIRNWESALYEMLNILADKYHHA</sequence>
<dbReference type="InterPro" id="IPR001509">
    <property type="entry name" value="Epimerase_deHydtase"/>
</dbReference>
<evidence type="ECO:0000259" key="8">
    <source>
        <dbReference type="Pfam" id="PF04321"/>
    </source>
</evidence>
<feature type="domain" description="RmlD-like substrate binding" evidence="8">
    <location>
        <begin position="103"/>
        <end position="362"/>
    </location>
</feature>
<name>A0ABT5U9V3_9GAMM</name>
<organism evidence="9 10">
    <name type="scientific">Spartinivicinus poritis</name>
    <dbReference type="NCBI Taxonomy" id="2994640"/>
    <lineage>
        <taxon>Bacteria</taxon>
        <taxon>Pseudomonadati</taxon>
        <taxon>Pseudomonadota</taxon>
        <taxon>Gammaproteobacteria</taxon>
        <taxon>Oceanospirillales</taxon>
        <taxon>Zooshikellaceae</taxon>
        <taxon>Spartinivicinus</taxon>
    </lineage>
</organism>
<comment type="similarity">
    <text evidence="2 6">Belongs to the dTDP-4-dehydrorhamnose reductase family.</text>
</comment>
<comment type="catalytic activity">
    <reaction evidence="5 6">
        <text>dTDP-beta-L-rhamnose + NADP(+) = dTDP-4-dehydro-beta-L-rhamnose + NADPH + H(+)</text>
        <dbReference type="Rhea" id="RHEA:21796"/>
        <dbReference type="ChEBI" id="CHEBI:15378"/>
        <dbReference type="ChEBI" id="CHEBI:57510"/>
        <dbReference type="ChEBI" id="CHEBI:57783"/>
        <dbReference type="ChEBI" id="CHEBI:58349"/>
        <dbReference type="ChEBI" id="CHEBI:62830"/>
        <dbReference type="EC" id="1.1.1.133"/>
    </reaction>
</comment>
<evidence type="ECO:0000256" key="4">
    <source>
        <dbReference type="ARBA" id="ARBA00017099"/>
    </source>
</evidence>
<dbReference type="PANTHER" id="PTHR10491">
    <property type="entry name" value="DTDP-4-DEHYDRORHAMNOSE REDUCTASE"/>
    <property type="match status" value="1"/>
</dbReference>
<comment type="pathway">
    <text evidence="1 6">Carbohydrate biosynthesis; dTDP-L-rhamnose biosynthesis.</text>
</comment>
<gene>
    <name evidence="9" type="ORF">ORQ98_08065</name>
</gene>
<evidence type="ECO:0000256" key="3">
    <source>
        <dbReference type="ARBA" id="ARBA00012929"/>
    </source>
</evidence>
<comment type="function">
    <text evidence="6">Catalyzes the reduction of dTDP-6-deoxy-L-lyxo-4-hexulose to yield dTDP-L-rhamnose.</text>
</comment>
<evidence type="ECO:0000256" key="5">
    <source>
        <dbReference type="ARBA" id="ARBA00048200"/>
    </source>
</evidence>
<evidence type="ECO:0000259" key="7">
    <source>
        <dbReference type="Pfam" id="PF01370"/>
    </source>
</evidence>
<dbReference type="EMBL" id="JAPMOU010000007">
    <property type="protein sequence ID" value="MDE1461924.1"/>
    <property type="molecule type" value="Genomic_DNA"/>
</dbReference>
<keyword evidence="6" id="KW-0521">NADP</keyword>
<dbReference type="InterPro" id="IPR029903">
    <property type="entry name" value="RmlD-like-bd"/>
</dbReference>
<dbReference type="SUPFAM" id="SSF51735">
    <property type="entry name" value="NAD(P)-binding Rossmann-fold domains"/>
    <property type="match status" value="1"/>
</dbReference>
<keyword evidence="6" id="KW-0560">Oxidoreductase</keyword>
<evidence type="ECO:0000313" key="10">
    <source>
        <dbReference type="Proteomes" id="UP001528823"/>
    </source>
</evidence>
<reference evidence="9 10" key="1">
    <citation type="submission" date="2022-11" db="EMBL/GenBank/DDBJ databases">
        <title>Spartinivicinus poritis sp. nov., isolated from scleractinian coral Porites lutea.</title>
        <authorList>
            <person name="Zhang G."/>
            <person name="Cai L."/>
            <person name="Wei Q."/>
        </authorList>
    </citation>
    <scope>NUCLEOTIDE SEQUENCE [LARGE SCALE GENOMIC DNA]</scope>
    <source>
        <strain evidence="9 10">A2-2</strain>
    </source>
</reference>
<dbReference type="InterPro" id="IPR005913">
    <property type="entry name" value="dTDP_dehydrorham_reduct"/>
</dbReference>
<evidence type="ECO:0000256" key="2">
    <source>
        <dbReference type="ARBA" id="ARBA00010944"/>
    </source>
</evidence>
<accession>A0ABT5U9V3</accession>
<dbReference type="EC" id="1.1.1.133" evidence="3 6"/>
<feature type="domain" description="NAD-dependent epimerase/dehydratase" evidence="7">
    <location>
        <begin position="3"/>
        <end position="31"/>
    </location>
</feature>
<keyword evidence="10" id="KW-1185">Reference proteome</keyword>
<dbReference type="Gene3D" id="3.90.25.10">
    <property type="entry name" value="UDP-galactose 4-epimerase, domain 1"/>
    <property type="match status" value="1"/>
</dbReference>
<dbReference type="PANTHER" id="PTHR10491:SF4">
    <property type="entry name" value="METHIONINE ADENOSYLTRANSFERASE 2 SUBUNIT BETA"/>
    <property type="match status" value="1"/>
</dbReference>
<proteinExistence type="inferred from homology"/>
<dbReference type="Pfam" id="PF04321">
    <property type="entry name" value="RmlD_sub_bind"/>
    <property type="match status" value="1"/>
</dbReference>
<dbReference type="RefSeq" id="WP_274688283.1">
    <property type="nucleotide sequence ID" value="NZ_JAPMOU010000007.1"/>
</dbReference>
<protein>
    <recommendedName>
        <fullName evidence="4 6">dTDP-4-dehydrorhamnose reductase</fullName>
        <ecNumber evidence="3 6">1.1.1.133</ecNumber>
    </recommendedName>
</protein>
<dbReference type="Pfam" id="PF01370">
    <property type="entry name" value="Epimerase"/>
    <property type="match status" value="1"/>
</dbReference>
<comment type="cofactor">
    <cofactor evidence="6">
        <name>Mg(2+)</name>
        <dbReference type="ChEBI" id="CHEBI:18420"/>
    </cofactor>
    <text evidence="6">Binds 1 Mg(2+) ion per monomer.</text>
</comment>
<dbReference type="Proteomes" id="UP001528823">
    <property type="component" value="Unassembled WGS sequence"/>
</dbReference>
<evidence type="ECO:0000313" key="9">
    <source>
        <dbReference type="EMBL" id="MDE1461924.1"/>
    </source>
</evidence>